<protein>
    <submittedName>
        <fullName evidence="1">Protein Hydra magnipapillata</fullName>
    </submittedName>
</protein>
<name>A0ABN7ATV7_9HEMI</name>
<evidence type="ECO:0000313" key="1">
    <source>
        <dbReference type="EMBL" id="BES93847.1"/>
    </source>
</evidence>
<evidence type="ECO:0000313" key="2">
    <source>
        <dbReference type="Proteomes" id="UP001307889"/>
    </source>
</evidence>
<accession>A0ABN7ATV7</accession>
<reference evidence="1 2" key="1">
    <citation type="submission" date="2023-09" db="EMBL/GenBank/DDBJ databases">
        <title>Nesidiocoris tenuis whole genome shotgun sequence.</title>
        <authorList>
            <person name="Shibata T."/>
            <person name="Shimoda M."/>
            <person name="Kobayashi T."/>
            <person name="Uehara T."/>
        </authorList>
    </citation>
    <scope>NUCLEOTIDE SEQUENCE [LARGE SCALE GENOMIC DNA]</scope>
    <source>
        <strain evidence="1 2">Japan</strain>
    </source>
</reference>
<dbReference type="Proteomes" id="UP001307889">
    <property type="component" value="Chromosome 4"/>
</dbReference>
<keyword evidence="2" id="KW-1185">Reference proteome</keyword>
<sequence length="118" mass="13989">MEIEQAFALIVALKLAKKRKFRKRECWVRKWVDRLIKFGACSTLVGELKLEDAQQFRNFIRMSAVQFESLLDLVKHQIVKKDTKFRASLKSLRDSKSLPVLTEDWRPSRESKKSHFHL</sequence>
<proteinExistence type="predicted"/>
<gene>
    <name evidence="1" type="ORF">NTJ_06656</name>
</gene>
<dbReference type="EMBL" id="AP028912">
    <property type="protein sequence ID" value="BES93847.1"/>
    <property type="molecule type" value="Genomic_DNA"/>
</dbReference>
<organism evidence="1 2">
    <name type="scientific">Nesidiocoris tenuis</name>
    <dbReference type="NCBI Taxonomy" id="355587"/>
    <lineage>
        <taxon>Eukaryota</taxon>
        <taxon>Metazoa</taxon>
        <taxon>Ecdysozoa</taxon>
        <taxon>Arthropoda</taxon>
        <taxon>Hexapoda</taxon>
        <taxon>Insecta</taxon>
        <taxon>Pterygota</taxon>
        <taxon>Neoptera</taxon>
        <taxon>Paraneoptera</taxon>
        <taxon>Hemiptera</taxon>
        <taxon>Heteroptera</taxon>
        <taxon>Panheteroptera</taxon>
        <taxon>Cimicomorpha</taxon>
        <taxon>Miridae</taxon>
        <taxon>Dicyphina</taxon>
        <taxon>Nesidiocoris</taxon>
    </lineage>
</organism>